<feature type="region of interest" description="Disordered" evidence="1">
    <location>
        <begin position="42"/>
        <end position="62"/>
    </location>
</feature>
<gene>
    <name evidence="2" type="ORF">Goshw_012833</name>
</gene>
<evidence type="ECO:0000313" key="2">
    <source>
        <dbReference type="EMBL" id="MBA0881614.1"/>
    </source>
</evidence>
<dbReference type="EMBL" id="JABFAF010279581">
    <property type="protein sequence ID" value="MBA0881614.1"/>
    <property type="molecule type" value="Genomic_DNA"/>
</dbReference>
<keyword evidence="3" id="KW-1185">Reference proteome</keyword>
<organism evidence="2 3">
    <name type="scientific">Gossypium schwendimanii</name>
    <name type="common">Cotton</name>
    <dbReference type="NCBI Taxonomy" id="34291"/>
    <lineage>
        <taxon>Eukaryota</taxon>
        <taxon>Viridiplantae</taxon>
        <taxon>Streptophyta</taxon>
        <taxon>Embryophyta</taxon>
        <taxon>Tracheophyta</taxon>
        <taxon>Spermatophyta</taxon>
        <taxon>Magnoliopsida</taxon>
        <taxon>eudicotyledons</taxon>
        <taxon>Gunneridae</taxon>
        <taxon>Pentapetalae</taxon>
        <taxon>rosids</taxon>
        <taxon>malvids</taxon>
        <taxon>Malvales</taxon>
        <taxon>Malvaceae</taxon>
        <taxon>Malvoideae</taxon>
        <taxon>Gossypium</taxon>
    </lineage>
</organism>
<comment type="caution">
    <text evidence="2">The sequence shown here is derived from an EMBL/GenBank/DDBJ whole genome shotgun (WGS) entry which is preliminary data.</text>
</comment>
<accession>A0A7J9NEG5</accession>
<dbReference type="Proteomes" id="UP000593576">
    <property type="component" value="Unassembled WGS sequence"/>
</dbReference>
<reference evidence="2 3" key="1">
    <citation type="journal article" date="2019" name="Genome Biol. Evol.">
        <title>Insights into the evolution of the New World diploid cottons (Gossypium, subgenus Houzingenia) based on genome sequencing.</title>
        <authorList>
            <person name="Grover C.E."/>
            <person name="Arick M.A. 2nd"/>
            <person name="Thrash A."/>
            <person name="Conover J.L."/>
            <person name="Sanders W.S."/>
            <person name="Peterson D.G."/>
            <person name="Frelichowski J.E."/>
            <person name="Scheffler J.A."/>
            <person name="Scheffler B.E."/>
            <person name="Wendel J.F."/>
        </authorList>
    </citation>
    <scope>NUCLEOTIDE SEQUENCE [LARGE SCALE GENOMIC DNA]</scope>
    <source>
        <strain evidence="2">1</strain>
        <tissue evidence="2">Leaf</tissue>
    </source>
</reference>
<evidence type="ECO:0000313" key="3">
    <source>
        <dbReference type="Proteomes" id="UP000593576"/>
    </source>
</evidence>
<proteinExistence type="predicted"/>
<feature type="non-terminal residue" evidence="2">
    <location>
        <position position="1"/>
    </location>
</feature>
<name>A0A7J9NEG5_GOSSC</name>
<evidence type="ECO:0000256" key="1">
    <source>
        <dbReference type="SAM" id="MobiDB-lite"/>
    </source>
</evidence>
<dbReference type="OrthoDB" id="989156at2759"/>
<sequence>MQRKGKNKAEEDLDDLKTDYKKLHLSIRIDRLGKNSEQWHEEIQKERNKSDKWERKFQEVQA</sequence>
<dbReference type="AlphaFoldDB" id="A0A7J9NEG5"/>
<protein>
    <submittedName>
        <fullName evidence="2">Uncharacterized protein</fullName>
    </submittedName>
</protein>